<dbReference type="Proteomes" id="UP000078559">
    <property type="component" value="Chromosome 8"/>
</dbReference>
<feature type="compositionally biased region" description="Acidic residues" evidence="1">
    <location>
        <begin position="27"/>
        <end position="41"/>
    </location>
</feature>
<protein>
    <submittedName>
        <fullName evidence="2">Ribosome-binding protein 1</fullName>
    </submittedName>
</protein>
<dbReference type="AlphaFoldDB" id="A0A194W8E0"/>
<dbReference type="OrthoDB" id="10592767at2759"/>
<feature type="region of interest" description="Disordered" evidence="1">
    <location>
        <begin position="210"/>
        <end position="305"/>
    </location>
</feature>
<dbReference type="SMR" id="A0A194W8E0"/>
<accession>A0A194W8E0</accession>
<feature type="compositionally biased region" description="Polar residues" evidence="1">
    <location>
        <begin position="295"/>
        <end position="305"/>
    </location>
</feature>
<evidence type="ECO:0000313" key="3">
    <source>
        <dbReference type="Proteomes" id="UP000078559"/>
    </source>
</evidence>
<dbReference type="EMBL" id="CM003105">
    <property type="protein sequence ID" value="KUI72345.1"/>
    <property type="molecule type" value="Genomic_DNA"/>
</dbReference>
<feature type="compositionally biased region" description="Low complexity" evidence="1">
    <location>
        <begin position="15"/>
        <end position="26"/>
    </location>
</feature>
<evidence type="ECO:0000313" key="2">
    <source>
        <dbReference type="EMBL" id="KUI72345.1"/>
    </source>
</evidence>
<keyword evidence="3" id="KW-1185">Reference proteome</keyword>
<gene>
    <name evidence="2" type="ORF">VM1G_07960</name>
</gene>
<evidence type="ECO:0000256" key="1">
    <source>
        <dbReference type="SAM" id="MobiDB-lite"/>
    </source>
</evidence>
<sequence length="305" mass="32853">MDEALPVTVVPPFDELGNPELTTTELETPEDGTDGDEDSEGLDNVEMKVDDGKFPHDVVLLAPLERPGVDDPGVLLRAEDRELLDPVDTLSRLLITVKDGLIVIVVALVVVRTVISEVKSFVVMVEISLLLIVVSKVDGEIPLLDTDNDGTTKFEDELRVNVSNIVVVKSVICVVERFVAMVVTRLVVIVVGKLMLAVMLLELSIGREELGPEEDGTDEPGTVEEAVPEDDIPEDGASDDDTPEEGTPEEGTPEEDTPEEGTPEDDTPEDGATEDGTPEDGIPDEGTPLELCHLTISTQKSHSMN</sequence>
<name>A0A194W8E0_CYTMA</name>
<feature type="compositionally biased region" description="Acidic residues" evidence="1">
    <location>
        <begin position="211"/>
        <end position="283"/>
    </location>
</feature>
<reference evidence="2" key="1">
    <citation type="submission" date="2014-12" db="EMBL/GenBank/DDBJ databases">
        <title>Genome Sequence of Valsa Canker Pathogens Uncovers a Specific Adaption of Colonization on Woody Bark.</title>
        <authorList>
            <person name="Yin Z."/>
            <person name="Liu H."/>
            <person name="Gao X."/>
            <person name="Li Z."/>
            <person name="Song N."/>
            <person name="Ke X."/>
            <person name="Dai Q."/>
            <person name="Wu Y."/>
            <person name="Sun Y."/>
            <person name="Xu J.-R."/>
            <person name="Kang Z.K."/>
            <person name="Wang L."/>
            <person name="Huang L."/>
        </authorList>
    </citation>
    <scope>NUCLEOTIDE SEQUENCE [LARGE SCALE GENOMIC DNA]</scope>
    <source>
        <strain evidence="2">03-8</strain>
    </source>
</reference>
<organism evidence="2 3">
    <name type="scientific">Cytospora mali</name>
    <name type="common">Apple Valsa canker fungus</name>
    <name type="synonym">Valsa mali</name>
    <dbReference type="NCBI Taxonomy" id="578113"/>
    <lineage>
        <taxon>Eukaryota</taxon>
        <taxon>Fungi</taxon>
        <taxon>Dikarya</taxon>
        <taxon>Ascomycota</taxon>
        <taxon>Pezizomycotina</taxon>
        <taxon>Sordariomycetes</taxon>
        <taxon>Sordariomycetidae</taxon>
        <taxon>Diaporthales</taxon>
        <taxon>Cytosporaceae</taxon>
        <taxon>Cytospora</taxon>
    </lineage>
</organism>
<proteinExistence type="predicted"/>
<feature type="region of interest" description="Disordered" evidence="1">
    <location>
        <begin position="1"/>
        <end position="41"/>
    </location>
</feature>